<name>A0ABC8JK56_ERUVS</name>
<reference evidence="1 2" key="1">
    <citation type="submission" date="2022-03" db="EMBL/GenBank/DDBJ databases">
        <authorList>
            <person name="Macdonald S."/>
            <person name="Ahmed S."/>
            <person name="Newling K."/>
        </authorList>
    </citation>
    <scope>NUCLEOTIDE SEQUENCE [LARGE SCALE GENOMIC DNA]</scope>
</reference>
<dbReference type="Proteomes" id="UP001642260">
    <property type="component" value="Unassembled WGS sequence"/>
</dbReference>
<gene>
    <name evidence="1" type="ORF">ERUC_LOCUS11740</name>
</gene>
<protein>
    <submittedName>
        <fullName evidence="1">Uncharacterized protein</fullName>
    </submittedName>
</protein>
<evidence type="ECO:0000313" key="2">
    <source>
        <dbReference type="Proteomes" id="UP001642260"/>
    </source>
</evidence>
<proteinExistence type="predicted"/>
<comment type="caution">
    <text evidence="1">The sequence shown here is derived from an EMBL/GenBank/DDBJ whole genome shotgun (WGS) entry which is preliminary data.</text>
</comment>
<keyword evidence="2" id="KW-1185">Reference proteome</keyword>
<evidence type="ECO:0000313" key="1">
    <source>
        <dbReference type="EMBL" id="CAH8329986.1"/>
    </source>
</evidence>
<organism evidence="1 2">
    <name type="scientific">Eruca vesicaria subsp. sativa</name>
    <name type="common">Garden rocket</name>
    <name type="synonym">Eruca sativa</name>
    <dbReference type="NCBI Taxonomy" id="29727"/>
    <lineage>
        <taxon>Eukaryota</taxon>
        <taxon>Viridiplantae</taxon>
        <taxon>Streptophyta</taxon>
        <taxon>Embryophyta</taxon>
        <taxon>Tracheophyta</taxon>
        <taxon>Spermatophyta</taxon>
        <taxon>Magnoliopsida</taxon>
        <taxon>eudicotyledons</taxon>
        <taxon>Gunneridae</taxon>
        <taxon>Pentapetalae</taxon>
        <taxon>rosids</taxon>
        <taxon>malvids</taxon>
        <taxon>Brassicales</taxon>
        <taxon>Brassicaceae</taxon>
        <taxon>Brassiceae</taxon>
        <taxon>Eruca</taxon>
    </lineage>
</organism>
<dbReference type="EMBL" id="CAKOAT010111821">
    <property type="protein sequence ID" value="CAH8329986.1"/>
    <property type="molecule type" value="Genomic_DNA"/>
</dbReference>
<dbReference type="AlphaFoldDB" id="A0ABC8JK56"/>
<sequence>MAKVHQLDNLKQKHDEDKAHVRLHCFGETWEDGEDASTSLEGIEKMQSLKSIDNYKATGEAITHPRDCKYAISSDHFACLRFITIA</sequence>
<accession>A0ABC8JK56</accession>